<evidence type="ECO:0000313" key="1">
    <source>
        <dbReference type="EMBL" id="PWA79939.1"/>
    </source>
</evidence>
<evidence type="ECO:0000313" key="2">
    <source>
        <dbReference type="Proteomes" id="UP000245207"/>
    </source>
</evidence>
<accession>A0A2U1P2F1</accession>
<proteinExistence type="predicted"/>
<dbReference type="OrthoDB" id="1927237at2759"/>
<protein>
    <submittedName>
        <fullName evidence="1">Uncharacterized protein</fullName>
    </submittedName>
</protein>
<keyword evidence="2" id="KW-1185">Reference proteome</keyword>
<reference evidence="1 2" key="1">
    <citation type="journal article" date="2018" name="Mol. Plant">
        <title>The genome of Artemisia annua provides insight into the evolution of Asteraceae family and artemisinin biosynthesis.</title>
        <authorList>
            <person name="Shen Q."/>
            <person name="Zhang L."/>
            <person name="Liao Z."/>
            <person name="Wang S."/>
            <person name="Yan T."/>
            <person name="Shi P."/>
            <person name="Liu M."/>
            <person name="Fu X."/>
            <person name="Pan Q."/>
            <person name="Wang Y."/>
            <person name="Lv Z."/>
            <person name="Lu X."/>
            <person name="Zhang F."/>
            <person name="Jiang W."/>
            <person name="Ma Y."/>
            <person name="Chen M."/>
            <person name="Hao X."/>
            <person name="Li L."/>
            <person name="Tang Y."/>
            <person name="Lv G."/>
            <person name="Zhou Y."/>
            <person name="Sun X."/>
            <person name="Brodelius P.E."/>
            <person name="Rose J.K.C."/>
            <person name="Tang K."/>
        </authorList>
    </citation>
    <scope>NUCLEOTIDE SEQUENCE [LARGE SCALE GENOMIC DNA]</scope>
    <source>
        <strain evidence="2">cv. Huhao1</strain>
        <tissue evidence="1">Leaf</tissue>
    </source>
</reference>
<gene>
    <name evidence="1" type="ORF">CTI12_AA204350</name>
</gene>
<dbReference type="Proteomes" id="UP000245207">
    <property type="component" value="Unassembled WGS sequence"/>
</dbReference>
<comment type="caution">
    <text evidence="1">The sequence shown here is derived from an EMBL/GenBank/DDBJ whole genome shotgun (WGS) entry which is preliminary data.</text>
</comment>
<name>A0A2U1P2F1_ARTAN</name>
<dbReference type="AlphaFoldDB" id="A0A2U1P2F1"/>
<dbReference type="EMBL" id="PKPP01001785">
    <property type="protein sequence ID" value="PWA79939.1"/>
    <property type="molecule type" value="Genomic_DNA"/>
</dbReference>
<sequence length="77" mass="9467">MAQAKKRWWDRDDPYQNTFWTEKKFYENFAVTVGHPHPHFMGSLFWLPKTKDVPRWAKWTVWWFVLAGHYSFRCSSV</sequence>
<organism evidence="1 2">
    <name type="scientific">Artemisia annua</name>
    <name type="common">Sweet wormwood</name>
    <dbReference type="NCBI Taxonomy" id="35608"/>
    <lineage>
        <taxon>Eukaryota</taxon>
        <taxon>Viridiplantae</taxon>
        <taxon>Streptophyta</taxon>
        <taxon>Embryophyta</taxon>
        <taxon>Tracheophyta</taxon>
        <taxon>Spermatophyta</taxon>
        <taxon>Magnoliopsida</taxon>
        <taxon>eudicotyledons</taxon>
        <taxon>Gunneridae</taxon>
        <taxon>Pentapetalae</taxon>
        <taxon>asterids</taxon>
        <taxon>campanulids</taxon>
        <taxon>Asterales</taxon>
        <taxon>Asteraceae</taxon>
        <taxon>Asteroideae</taxon>
        <taxon>Anthemideae</taxon>
        <taxon>Artemisiinae</taxon>
        <taxon>Artemisia</taxon>
    </lineage>
</organism>